<dbReference type="Gene3D" id="2.60.120.180">
    <property type="match status" value="1"/>
</dbReference>
<dbReference type="InterPro" id="IPR013320">
    <property type="entry name" value="ConA-like_dom_sf"/>
</dbReference>
<evidence type="ECO:0000313" key="15">
    <source>
        <dbReference type="EMBL" id="KAF7348690.1"/>
    </source>
</evidence>
<dbReference type="PROSITE" id="PS51761">
    <property type="entry name" value="GH11_3"/>
    <property type="match status" value="1"/>
</dbReference>
<gene>
    <name evidence="15" type="ORF">MVEN_01387800</name>
</gene>
<evidence type="ECO:0000256" key="11">
    <source>
        <dbReference type="PROSITE-ProRule" id="PRU01097"/>
    </source>
</evidence>
<reference evidence="15" key="1">
    <citation type="submission" date="2020-05" db="EMBL/GenBank/DDBJ databases">
        <title>Mycena genomes resolve the evolution of fungal bioluminescence.</title>
        <authorList>
            <person name="Tsai I.J."/>
        </authorList>
    </citation>
    <scope>NUCLEOTIDE SEQUENCE</scope>
    <source>
        <strain evidence="15">CCC161011</strain>
    </source>
</reference>
<keyword evidence="10 11" id="KW-0624">Polysaccharide degradation</keyword>
<comment type="pathway">
    <text evidence="2 11 12">Glycan degradation; xylan degradation.</text>
</comment>
<protein>
    <recommendedName>
        <fullName evidence="4 11">Endo-1,4-beta-xylanase</fullName>
        <ecNumber evidence="4 11">3.2.1.8</ecNumber>
    </recommendedName>
</protein>
<keyword evidence="8 11" id="KW-0119">Carbohydrate metabolism</keyword>
<keyword evidence="5 11" id="KW-0858">Xylan degradation</keyword>
<evidence type="ECO:0000256" key="10">
    <source>
        <dbReference type="ARBA" id="ARBA00023326"/>
    </source>
</evidence>
<evidence type="ECO:0000256" key="4">
    <source>
        <dbReference type="ARBA" id="ARBA00012590"/>
    </source>
</evidence>
<dbReference type="EC" id="3.2.1.8" evidence="4 11"/>
<keyword evidence="16" id="KW-1185">Reference proteome</keyword>
<organism evidence="15 16">
    <name type="scientific">Mycena venus</name>
    <dbReference type="NCBI Taxonomy" id="2733690"/>
    <lineage>
        <taxon>Eukaryota</taxon>
        <taxon>Fungi</taxon>
        <taxon>Dikarya</taxon>
        <taxon>Basidiomycota</taxon>
        <taxon>Agaricomycotina</taxon>
        <taxon>Agaricomycetes</taxon>
        <taxon>Agaricomycetidae</taxon>
        <taxon>Agaricales</taxon>
        <taxon>Marasmiineae</taxon>
        <taxon>Mycenaceae</taxon>
        <taxon>Mycena</taxon>
    </lineage>
</organism>
<dbReference type="GO" id="GO:0031176">
    <property type="term" value="F:endo-1,4-beta-xylanase activity"/>
    <property type="evidence" value="ECO:0007669"/>
    <property type="project" value="UniProtKB-UniRule"/>
</dbReference>
<evidence type="ECO:0000256" key="3">
    <source>
        <dbReference type="ARBA" id="ARBA00007792"/>
    </source>
</evidence>
<keyword evidence="13" id="KW-0472">Membrane</keyword>
<keyword evidence="9 11" id="KW-0326">Glycosidase</keyword>
<dbReference type="InterPro" id="IPR013319">
    <property type="entry name" value="GH11/12"/>
</dbReference>
<evidence type="ECO:0000256" key="13">
    <source>
        <dbReference type="SAM" id="Phobius"/>
    </source>
</evidence>
<evidence type="ECO:0000256" key="7">
    <source>
        <dbReference type="ARBA" id="ARBA00022801"/>
    </source>
</evidence>
<feature type="active site" description="Nucleophile" evidence="11">
    <location>
        <position position="140"/>
    </location>
</feature>
<comment type="caution">
    <text evidence="15">The sequence shown here is derived from an EMBL/GenBank/DDBJ whole genome shotgun (WGS) entry which is preliminary data.</text>
</comment>
<keyword evidence="13" id="KW-0812">Transmembrane</keyword>
<keyword evidence="6" id="KW-0732">Signal</keyword>
<dbReference type="Pfam" id="PF00457">
    <property type="entry name" value="Glyco_hydro_11"/>
    <property type="match status" value="1"/>
</dbReference>
<evidence type="ECO:0000256" key="5">
    <source>
        <dbReference type="ARBA" id="ARBA00022651"/>
    </source>
</evidence>
<feature type="domain" description="GH11" evidence="14">
    <location>
        <begin position="54"/>
        <end position="247"/>
    </location>
</feature>
<evidence type="ECO:0000256" key="6">
    <source>
        <dbReference type="ARBA" id="ARBA00022729"/>
    </source>
</evidence>
<dbReference type="OrthoDB" id="2115822at2759"/>
<keyword evidence="13" id="KW-1133">Transmembrane helix</keyword>
<dbReference type="PANTHER" id="PTHR46828">
    <property type="entry name" value="ENDO-1,4-BETA-XYLANASE A-RELATED"/>
    <property type="match status" value="1"/>
</dbReference>
<evidence type="ECO:0000256" key="9">
    <source>
        <dbReference type="ARBA" id="ARBA00023295"/>
    </source>
</evidence>
<evidence type="ECO:0000313" key="16">
    <source>
        <dbReference type="Proteomes" id="UP000620124"/>
    </source>
</evidence>
<evidence type="ECO:0000259" key="14">
    <source>
        <dbReference type="PROSITE" id="PS51761"/>
    </source>
</evidence>
<accession>A0A8H6XV00</accession>
<proteinExistence type="inferred from homology"/>
<evidence type="ECO:0000256" key="12">
    <source>
        <dbReference type="RuleBase" id="RU362015"/>
    </source>
</evidence>
<dbReference type="PANTHER" id="PTHR46828:SF4">
    <property type="entry name" value="ENDO-1,4-BETA-XYLANASE"/>
    <property type="match status" value="1"/>
</dbReference>
<dbReference type="UniPathway" id="UPA00114"/>
<keyword evidence="7 11" id="KW-0378">Hydrolase</keyword>
<name>A0A8H6XV00_9AGAR</name>
<sequence>MVSFIRVTLDGACSLDPRPTTMVFLTSLLSIIAIAVAGVSALPGLPRNGNLTVRATSPGEGTFDGMFYSYFTTNSDSIFTNIAAGQYEIQWDGSGDLVAGQGWNPGSTSRSITFGGSFGPNPAAAALLSVYGWSTNPLVEYYINEDSVNFNLGTINSGTTHKGTVTSDGSVYDIYEHQQVNQPSIQGTATFQQYLSVRQSKRSSGTVTVQNHVNAWASLGMPLGTMNYQIVAVEALDSSGQATITVH</sequence>
<dbReference type="AlphaFoldDB" id="A0A8H6XV00"/>
<dbReference type="EMBL" id="JACAZI010000011">
    <property type="protein sequence ID" value="KAF7348690.1"/>
    <property type="molecule type" value="Genomic_DNA"/>
</dbReference>
<dbReference type="InterPro" id="IPR001137">
    <property type="entry name" value="Glyco_hydro_11"/>
</dbReference>
<dbReference type="PRINTS" id="PR00911">
    <property type="entry name" value="GLHYDRLASE11"/>
</dbReference>
<feature type="active site" description="Proton donor" evidence="11">
    <location>
        <position position="234"/>
    </location>
</feature>
<comment type="similarity">
    <text evidence="3 11 12">Belongs to the glycosyl hydrolase 11 (cellulase G) family.</text>
</comment>
<feature type="transmembrane region" description="Helical" evidence="13">
    <location>
        <begin position="24"/>
        <end position="45"/>
    </location>
</feature>
<comment type="catalytic activity">
    <reaction evidence="1 11 12">
        <text>Endohydrolysis of (1-&gt;4)-beta-D-xylosidic linkages in xylans.</text>
        <dbReference type="EC" id="3.2.1.8"/>
    </reaction>
</comment>
<evidence type="ECO:0000256" key="1">
    <source>
        <dbReference type="ARBA" id="ARBA00000681"/>
    </source>
</evidence>
<evidence type="ECO:0000256" key="8">
    <source>
        <dbReference type="ARBA" id="ARBA00023277"/>
    </source>
</evidence>
<dbReference type="GO" id="GO:0045493">
    <property type="term" value="P:xylan catabolic process"/>
    <property type="evidence" value="ECO:0007669"/>
    <property type="project" value="UniProtKB-UniRule"/>
</dbReference>
<dbReference type="SUPFAM" id="SSF49899">
    <property type="entry name" value="Concanavalin A-like lectins/glucanases"/>
    <property type="match status" value="1"/>
</dbReference>
<dbReference type="Proteomes" id="UP000620124">
    <property type="component" value="Unassembled WGS sequence"/>
</dbReference>
<dbReference type="InterPro" id="IPR033123">
    <property type="entry name" value="GH11_dom"/>
</dbReference>
<evidence type="ECO:0000256" key="2">
    <source>
        <dbReference type="ARBA" id="ARBA00004851"/>
    </source>
</evidence>